<dbReference type="GeneID" id="98179129"/>
<evidence type="ECO:0000313" key="3">
    <source>
        <dbReference type="EMBL" id="GAB1318176.1"/>
    </source>
</evidence>
<dbReference type="EMBL" id="BAAFSV010000004">
    <property type="protein sequence ID" value="GAB1318176.1"/>
    <property type="molecule type" value="Genomic_DNA"/>
</dbReference>
<comment type="caution">
    <text evidence="3">The sequence shown here is derived from an EMBL/GenBank/DDBJ whole genome shotgun (WGS) entry which is preliminary data.</text>
</comment>
<gene>
    <name evidence="3" type="ORF">MFIFM68171_08386</name>
</gene>
<feature type="transmembrane region" description="Helical" evidence="1">
    <location>
        <begin position="70"/>
        <end position="90"/>
    </location>
</feature>
<keyword evidence="1" id="KW-1133">Transmembrane helix</keyword>
<evidence type="ECO:0000259" key="2">
    <source>
        <dbReference type="Pfam" id="PF24809"/>
    </source>
</evidence>
<protein>
    <submittedName>
        <fullName evidence="3">Fungal N-terminal domain-containing protein</fullName>
    </submittedName>
</protein>
<organism evidence="3 4">
    <name type="scientific">Madurella fahalii</name>
    <dbReference type="NCBI Taxonomy" id="1157608"/>
    <lineage>
        <taxon>Eukaryota</taxon>
        <taxon>Fungi</taxon>
        <taxon>Dikarya</taxon>
        <taxon>Ascomycota</taxon>
        <taxon>Pezizomycotina</taxon>
        <taxon>Sordariomycetes</taxon>
        <taxon>Sordariomycetidae</taxon>
        <taxon>Sordariales</taxon>
        <taxon>Sordariales incertae sedis</taxon>
        <taxon>Madurella</taxon>
    </lineage>
</organism>
<keyword evidence="1" id="KW-0472">Membrane</keyword>
<dbReference type="Proteomes" id="UP001628179">
    <property type="component" value="Unassembled WGS sequence"/>
</dbReference>
<reference evidence="3 4" key="1">
    <citation type="submission" date="2024-09" db="EMBL/GenBank/DDBJ databases">
        <title>Itraconazole resistance in Madurella fahalii resulting from another homologue of gene encoding cytochrome P450 14-alpha sterol demethylase (CYP51).</title>
        <authorList>
            <person name="Yoshioka I."/>
            <person name="Fahal A.H."/>
            <person name="Kaneko S."/>
            <person name="Yaguchi T."/>
        </authorList>
    </citation>
    <scope>NUCLEOTIDE SEQUENCE [LARGE SCALE GENOMIC DNA]</scope>
    <source>
        <strain evidence="3 4">IFM 68171</strain>
    </source>
</reference>
<name>A0ABQ0GKB5_9PEZI</name>
<dbReference type="Pfam" id="PF24809">
    <property type="entry name" value="DUF7708"/>
    <property type="match status" value="1"/>
</dbReference>
<feature type="domain" description="DUF7708" evidence="2">
    <location>
        <begin position="12"/>
        <end position="126"/>
    </location>
</feature>
<evidence type="ECO:0000313" key="4">
    <source>
        <dbReference type="Proteomes" id="UP001628179"/>
    </source>
</evidence>
<proteinExistence type="predicted"/>
<evidence type="ECO:0000256" key="1">
    <source>
        <dbReference type="SAM" id="Phobius"/>
    </source>
</evidence>
<dbReference type="RefSeq" id="XP_070919907.1">
    <property type="nucleotide sequence ID" value="XM_071063806.1"/>
</dbReference>
<dbReference type="InterPro" id="IPR056125">
    <property type="entry name" value="DUF7708"/>
</dbReference>
<keyword evidence="1" id="KW-0812">Transmembrane</keyword>
<accession>A0ABQ0GKB5</accession>
<sequence length="129" mass="14700">MDSHSYLFSIISNDGKYTSLITGILTSITKAFVNHKRIAELFSEVLERIAKDLAMVGASVRVSDTPEMRLLVVELYVAVFNLLCNAMNWYGGSGKRRFMKSFRQDYTEDIMKNTEKVQESLGHIRLKAE</sequence>
<keyword evidence="4" id="KW-1185">Reference proteome</keyword>